<keyword evidence="4" id="KW-0131">Cell cycle</keyword>
<sequence>MVVVMGYCVCIEWGSVMCYIFPPGVFSDFEFINQDEFVWTDNLSSQLYKNKQLQETLEQKEEELAQLHEENSKLREYLTSTYVKSLEDKAKKLLTQSGRRKGEILKCKRRLFEPQDPEPGSSISEIHLKKGRAESLSGNEGGSFSARDSQQGGCIESWVLQTLGLKDVNTIDDALSANYSAITSDDLTSIQYSEAHLGATVYSTDCVMPTDYPTAQLASMDFPAGLCGLESAPPSTRYSPPTPLPSQVLNPFYACKVTPNKTDVAFSTSLSPHRNVKTHSFHQGQAFVRRDEEGGWKFTWVPSHRD</sequence>
<evidence type="ECO:0000256" key="4">
    <source>
        <dbReference type="ARBA" id="ARBA00023306"/>
    </source>
</evidence>
<keyword evidence="2 5" id="KW-0175">Coiled coil</keyword>
<proteinExistence type="predicted"/>
<accession>A0A4W3IYC7</accession>
<dbReference type="CDD" id="cd22588">
    <property type="entry name" value="GemC1_CC"/>
    <property type="match status" value="1"/>
</dbReference>
<dbReference type="GeneTree" id="ENSGT00940000153270"/>
<feature type="region of interest" description="Disordered" evidence="6">
    <location>
        <begin position="113"/>
        <end position="149"/>
    </location>
</feature>
<evidence type="ECO:0000256" key="5">
    <source>
        <dbReference type="SAM" id="Coils"/>
    </source>
</evidence>
<comment type="subcellular location">
    <subcellularLocation>
        <location evidence="1">Nucleus</location>
    </subcellularLocation>
</comment>
<name>A0A4W3IYC7_CALMI</name>
<evidence type="ECO:0000313" key="8">
    <source>
        <dbReference type="Proteomes" id="UP000314986"/>
    </source>
</evidence>
<keyword evidence="3" id="KW-0539">Nucleus</keyword>
<reference evidence="7" key="4">
    <citation type="submission" date="2025-08" db="UniProtKB">
        <authorList>
            <consortium name="Ensembl"/>
        </authorList>
    </citation>
    <scope>IDENTIFICATION</scope>
</reference>
<feature type="coiled-coil region" evidence="5">
    <location>
        <begin position="43"/>
        <end position="77"/>
    </location>
</feature>
<dbReference type="Gene3D" id="1.20.5.1180">
    <property type="entry name" value="Geminin coiled-coil domain"/>
    <property type="match status" value="1"/>
</dbReference>
<keyword evidence="8" id="KW-1185">Reference proteome</keyword>
<evidence type="ECO:0000313" key="7">
    <source>
        <dbReference type="Ensembl" id="ENSCMIP00000032361.1"/>
    </source>
</evidence>
<dbReference type="PANTHER" id="PTHR13372">
    <property type="entry name" value="GEMININ"/>
    <property type="match status" value="1"/>
</dbReference>
<dbReference type="Ensembl" id="ENSCMIT00000032853.1">
    <property type="protein sequence ID" value="ENSCMIP00000032361.1"/>
    <property type="gene ID" value="ENSCMIG00000013831.1"/>
</dbReference>
<evidence type="ECO:0000256" key="2">
    <source>
        <dbReference type="ARBA" id="ARBA00023054"/>
    </source>
</evidence>
<reference evidence="8" key="2">
    <citation type="journal article" date="2007" name="PLoS Biol.">
        <title>Survey sequencing and comparative analysis of the elephant shark (Callorhinchus milii) genome.</title>
        <authorList>
            <person name="Venkatesh B."/>
            <person name="Kirkness E.F."/>
            <person name="Loh Y.H."/>
            <person name="Halpern A.L."/>
            <person name="Lee A.P."/>
            <person name="Johnson J."/>
            <person name="Dandona N."/>
            <person name="Viswanathan L.D."/>
            <person name="Tay A."/>
            <person name="Venter J.C."/>
            <person name="Strausberg R.L."/>
            <person name="Brenner S."/>
        </authorList>
    </citation>
    <scope>NUCLEOTIDE SEQUENCE [LARGE SCALE GENOMIC DNA]</scope>
</reference>
<reference evidence="8" key="3">
    <citation type="journal article" date="2014" name="Nature">
        <title>Elephant shark genome provides unique insights into gnathostome evolution.</title>
        <authorList>
            <consortium name="International Elephant Shark Genome Sequencing Consortium"/>
            <person name="Venkatesh B."/>
            <person name="Lee A.P."/>
            <person name="Ravi V."/>
            <person name="Maurya A.K."/>
            <person name="Lian M.M."/>
            <person name="Swann J.B."/>
            <person name="Ohta Y."/>
            <person name="Flajnik M.F."/>
            <person name="Sutoh Y."/>
            <person name="Kasahara M."/>
            <person name="Hoon S."/>
            <person name="Gangu V."/>
            <person name="Roy S.W."/>
            <person name="Irimia M."/>
            <person name="Korzh V."/>
            <person name="Kondrychyn I."/>
            <person name="Lim Z.W."/>
            <person name="Tay B.H."/>
            <person name="Tohari S."/>
            <person name="Kong K.W."/>
            <person name="Ho S."/>
            <person name="Lorente-Galdos B."/>
            <person name="Quilez J."/>
            <person name="Marques-Bonet T."/>
            <person name="Raney B.J."/>
            <person name="Ingham P.W."/>
            <person name="Tay A."/>
            <person name="Hillier L.W."/>
            <person name="Minx P."/>
            <person name="Boehm T."/>
            <person name="Wilson R.K."/>
            <person name="Brenner S."/>
            <person name="Warren W.C."/>
        </authorList>
    </citation>
    <scope>NUCLEOTIDE SEQUENCE [LARGE SCALE GENOMIC DNA]</scope>
</reference>
<evidence type="ECO:0000256" key="6">
    <source>
        <dbReference type="SAM" id="MobiDB-lite"/>
    </source>
</evidence>
<dbReference type="STRING" id="7868.ENSCMIP00000032361"/>
<dbReference type="PANTHER" id="PTHR13372:SF2">
    <property type="entry name" value="GEMININ COILED-COIL DOMAIN-CONTAINING PROTEIN 1"/>
    <property type="match status" value="1"/>
</dbReference>
<reference evidence="8" key="1">
    <citation type="journal article" date="2006" name="Science">
        <title>Ancient noncoding elements conserved in the human genome.</title>
        <authorList>
            <person name="Venkatesh B."/>
            <person name="Kirkness E.F."/>
            <person name="Loh Y.H."/>
            <person name="Halpern A.L."/>
            <person name="Lee A.P."/>
            <person name="Johnson J."/>
            <person name="Dandona N."/>
            <person name="Viswanathan L.D."/>
            <person name="Tay A."/>
            <person name="Venter J.C."/>
            <person name="Strausberg R.L."/>
            <person name="Brenner S."/>
        </authorList>
    </citation>
    <scope>NUCLEOTIDE SEQUENCE [LARGE SCALE GENOMIC DNA]</scope>
</reference>
<reference evidence="7" key="5">
    <citation type="submission" date="2025-09" db="UniProtKB">
        <authorList>
            <consortium name="Ensembl"/>
        </authorList>
    </citation>
    <scope>IDENTIFICATION</scope>
</reference>
<dbReference type="AlphaFoldDB" id="A0A4W3IYC7"/>
<dbReference type="GO" id="GO:0005634">
    <property type="term" value="C:nucleus"/>
    <property type="evidence" value="ECO:0007669"/>
    <property type="project" value="UniProtKB-SubCell"/>
</dbReference>
<organism evidence="7 8">
    <name type="scientific">Callorhinchus milii</name>
    <name type="common">Ghost shark</name>
    <dbReference type="NCBI Taxonomy" id="7868"/>
    <lineage>
        <taxon>Eukaryota</taxon>
        <taxon>Metazoa</taxon>
        <taxon>Chordata</taxon>
        <taxon>Craniata</taxon>
        <taxon>Vertebrata</taxon>
        <taxon>Chondrichthyes</taxon>
        <taxon>Holocephali</taxon>
        <taxon>Chimaeriformes</taxon>
        <taxon>Callorhinchidae</taxon>
        <taxon>Callorhinchus</taxon>
    </lineage>
</organism>
<evidence type="ECO:0000256" key="3">
    <source>
        <dbReference type="ARBA" id="ARBA00023242"/>
    </source>
</evidence>
<dbReference type="OMA" id="DHHSYWS"/>
<dbReference type="GO" id="GO:0008156">
    <property type="term" value="P:negative regulation of DNA replication"/>
    <property type="evidence" value="ECO:0007669"/>
    <property type="project" value="TreeGrafter"/>
</dbReference>
<protein>
    <submittedName>
        <fullName evidence="7">Geminin coiled-coil domain containing</fullName>
    </submittedName>
</protein>
<evidence type="ECO:0000256" key="1">
    <source>
        <dbReference type="ARBA" id="ARBA00004123"/>
    </source>
</evidence>
<dbReference type="GO" id="GO:0045786">
    <property type="term" value="P:negative regulation of cell cycle"/>
    <property type="evidence" value="ECO:0007669"/>
    <property type="project" value="TreeGrafter"/>
</dbReference>
<dbReference type="Proteomes" id="UP000314986">
    <property type="component" value="Unassembled WGS sequence"/>
</dbReference>
<dbReference type="InParanoid" id="A0A4W3IYC7"/>
<dbReference type="InterPro" id="IPR059237">
    <property type="entry name" value="GemC1_CC"/>
</dbReference>